<dbReference type="Proteomes" id="UP000266673">
    <property type="component" value="Unassembled WGS sequence"/>
</dbReference>
<dbReference type="EMBL" id="QKWP01000702">
    <property type="protein sequence ID" value="RIB16103.1"/>
    <property type="molecule type" value="Genomic_DNA"/>
</dbReference>
<comment type="caution">
    <text evidence="2">The sequence shown here is derived from an EMBL/GenBank/DDBJ whole genome shotgun (WGS) entry which is preliminary data.</text>
</comment>
<dbReference type="InterPro" id="IPR027417">
    <property type="entry name" value="P-loop_NTPase"/>
</dbReference>
<dbReference type="OrthoDB" id="3691720at2759"/>
<name>A0A397V808_9GLOM</name>
<feature type="region of interest" description="Disordered" evidence="1">
    <location>
        <begin position="1"/>
        <end position="78"/>
    </location>
</feature>
<accession>A0A397V808</accession>
<protein>
    <recommendedName>
        <fullName evidence="4">ATP-dependent DNA helicase</fullName>
    </recommendedName>
</protein>
<sequence length="362" mass="41253">MPKRKRTYTPEQVAIRNESRRNRKSSMTEEQRVTYRKVGSEKRQPRRKRQITTKTKENINQDEQTDNEESLNKRNETSAACQLTDNDRNLLKNFRDAVADLRHNYCPIYKESFPSRMIDPEVPAELPQLSQVEEMLITQILPMFVNLRGGQLGSIDGSVSERLCAVHEAFKLETIQRQAGNSKEQQAFRNLLLCLRDGKSTENDWQLLNSRVRTLVSPTEEANLEMPFDYLQFGTTGTGARNAQSKITNGLEPVLFLSIGARPSLPTVILGKPETCSRIQFPLCLAWAITIHKSQDLTLPQAVINLGNREFALSLTFVGVSSVRTLDDLLFDSAFTFEILQKLGQHARLQQRLMEEQSLLSL</sequence>
<proteinExistence type="predicted"/>
<dbReference type="CDD" id="cd18809">
    <property type="entry name" value="SF1_C_RecD"/>
    <property type="match status" value="1"/>
</dbReference>
<evidence type="ECO:0000313" key="2">
    <source>
        <dbReference type="EMBL" id="RIB16103.1"/>
    </source>
</evidence>
<organism evidence="2 3">
    <name type="scientific">Gigaspora rosea</name>
    <dbReference type="NCBI Taxonomy" id="44941"/>
    <lineage>
        <taxon>Eukaryota</taxon>
        <taxon>Fungi</taxon>
        <taxon>Fungi incertae sedis</taxon>
        <taxon>Mucoromycota</taxon>
        <taxon>Glomeromycotina</taxon>
        <taxon>Glomeromycetes</taxon>
        <taxon>Diversisporales</taxon>
        <taxon>Gigasporaceae</taxon>
        <taxon>Gigaspora</taxon>
    </lineage>
</organism>
<feature type="compositionally biased region" description="Basic and acidic residues" evidence="1">
    <location>
        <begin position="26"/>
        <end position="43"/>
    </location>
</feature>
<evidence type="ECO:0000256" key="1">
    <source>
        <dbReference type="SAM" id="MobiDB-lite"/>
    </source>
</evidence>
<reference evidence="2 3" key="1">
    <citation type="submission" date="2018-06" db="EMBL/GenBank/DDBJ databases">
        <title>Comparative genomics reveals the genomic features of Rhizophagus irregularis, R. cerebriforme, R. diaphanum and Gigaspora rosea, and their symbiotic lifestyle signature.</title>
        <authorList>
            <person name="Morin E."/>
            <person name="San Clemente H."/>
            <person name="Chen E.C.H."/>
            <person name="De La Providencia I."/>
            <person name="Hainaut M."/>
            <person name="Kuo A."/>
            <person name="Kohler A."/>
            <person name="Murat C."/>
            <person name="Tang N."/>
            <person name="Roy S."/>
            <person name="Loubradou J."/>
            <person name="Henrissat B."/>
            <person name="Grigoriev I.V."/>
            <person name="Corradi N."/>
            <person name="Roux C."/>
            <person name="Martin F.M."/>
        </authorList>
    </citation>
    <scope>NUCLEOTIDE SEQUENCE [LARGE SCALE GENOMIC DNA]</scope>
    <source>
        <strain evidence="2 3">DAOM 194757</strain>
    </source>
</reference>
<gene>
    <name evidence="2" type="ORF">C2G38_2190908</name>
</gene>
<evidence type="ECO:0000313" key="3">
    <source>
        <dbReference type="Proteomes" id="UP000266673"/>
    </source>
</evidence>
<evidence type="ECO:0008006" key="4">
    <source>
        <dbReference type="Google" id="ProtNLM"/>
    </source>
</evidence>
<keyword evidence="3" id="KW-1185">Reference proteome</keyword>
<dbReference type="STRING" id="44941.A0A397V808"/>
<dbReference type="SUPFAM" id="SSF52540">
    <property type="entry name" value="P-loop containing nucleoside triphosphate hydrolases"/>
    <property type="match status" value="1"/>
</dbReference>
<dbReference type="AlphaFoldDB" id="A0A397V808"/>